<evidence type="ECO:0000313" key="1">
    <source>
        <dbReference type="EMBL" id="RIB19481.1"/>
    </source>
</evidence>
<protein>
    <submittedName>
        <fullName evidence="1">Uncharacterized protein</fullName>
    </submittedName>
</protein>
<comment type="caution">
    <text evidence="1">The sequence shown here is derived from an EMBL/GenBank/DDBJ whole genome shotgun (WGS) entry which is preliminary data.</text>
</comment>
<name>A0A397VCA9_9GLOM</name>
<proteinExistence type="predicted"/>
<sequence length="327" mass="36397">MDGHIHVGGLIKSGVRLGVNMYMDYKAKKTCERILNVQFQKLVDQGYLSAIGNDGLQLTDKALLEQIGLTAYSDVRAYMQMNKFSVEETSIVTGIRVQIWMNKKYQSWDKRVGGAWPKTADFARRMRQRASDALHIWYAPRANGAKQSLNQSAAYLLNAEAALNDNPDALAIVTRIIGLAQMCGISEIGLVDIVEGLSMSYIFETIARAIVAGMRGRHPSEVYNIGLGDKVVLNSIVAEVVVRNQLKEGEEIWCMSGWAEALRRRTMKLKEDTARDIHGNLLRCTKRLKVTLSIKRVKGVPMAKIKRVGLLLAVDMLWGGITSDTGR</sequence>
<accession>A0A397VCA9</accession>
<dbReference type="Proteomes" id="UP000266673">
    <property type="component" value="Unassembled WGS sequence"/>
</dbReference>
<keyword evidence="2" id="KW-1185">Reference proteome</keyword>
<organism evidence="1 2">
    <name type="scientific">Gigaspora rosea</name>
    <dbReference type="NCBI Taxonomy" id="44941"/>
    <lineage>
        <taxon>Eukaryota</taxon>
        <taxon>Fungi</taxon>
        <taxon>Fungi incertae sedis</taxon>
        <taxon>Mucoromycota</taxon>
        <taxon>Glomeromycotina</taxon>
        <taxon>Glomeromycetes</taxon>
        <taxon>Diversisporales</taxon>
        <taxon>Gigasporaceae</taxon>
        <taxon>Gigaspora</taxon>
    </lineage>
</organism>
<dbReference type="OrthoDB" id="4428833at2759"/>
<reference evidence="1 2" key="1">
    <citation type="submission" date="2018-06" db="EMBL/GenBank/DDBJ databases">
        <title>Comparative genomics reveals the genomic features of Rhizophagus irregularis, R. cerebriforme, R. diaphanum and Gigaspora rosea, and their symbiotic lifestyle signature.</title>
        <authorList>
            <person name="Morin E."/>
            <person name="San Clemente H."/>
            <person name="Chen E.C.H."/>
            <person name="De La Providencia I."/>
            <person name="Hainaut M."/>
            <person name="Kuo A."/>
            <person name="Kohler A."/>
            <person name="Murat C."/>
            <person name="Tang N."/>
            <person name="Roy S."/>
            <person name="Loubradou J."/>
            <person name="Henrissat B."/>
            <person name="Grigoriev I.V."/>
            <person name="Corradi N."/>
            <person name="Roux C."/>
            <person name="Martin F.M."/>
        </authorList>
    </citation>
    <scope>NUCLEOTIDE SEQUENCE [LARGE SCALE GENOMIC DNA]</scope>
    <source>
        <strain evidence="1 2">DAOM 194757</strain>
    </source>
</reference>
<gene>
    <name evidence="1" type="ORF">C2G38_2181742</name>
</gene>
<dbReference type="AlphaFoldDB" id="A0A397VCA9"/>
<dbReference type="EMBL" id="QKWP01000471">
    <property type="protein sequence ID" value="RIB19481.1"/>
    <property type="molecule type" value="Genomic_DNA"/>
</dbReference>
<evidence type="ECO:0000313" key="2">
    <source>
        <dbReference type="Proteomes" id="UP000266673"/>
    </source>
</evidence>